<keyword evidence="2" id="KW-1185">Reference proteome</keyword>
<name>U2TL14_9ACTN</name>
<comment type="caution">
    <text evidence="1">The sequence shown here is derived from an EMBL/GenBank/DDBJ whole genome shotgun (WGS) entry which is preliminary data.</text>
</comment>
<dbReference type="Proteomes" id="UP000016638">
    <property type="component" value="Unassembled WGS sequence"/>
</dbReference>
<dbReference type="RefSeq" id="WP_021726556.1">
    <property type="nucleotide sequence ID" value="NZ_AWEZ01000060.1"/>
</dbReference>
<gene>
    <name evidence="1" type="ORF">HMPREF1316_1735</name>
</gene>
<sequence>MRRVIPLDDVIDLKKSLAGTFPAVTVHLHDACGGQTFSLEAGPEDLSGAKERIKAFFAARHVQVAFDTLGTTFWVMDP</sequence>
<dbReference type="OrthoDB" id="3186597at2"/>
<evidence type="ECO:0000313" key="2">
    <source>
        <dbReference type="Proteomes" id="UP000016638"/>
    </source>
</evidence>
<reference evidence="1 2" key="1">
    <citation type="submission" date="2013-08" db="EMBL/GenBank/DDBJ databases">
        <authorList>
            <person name="Durkin A.S."/>
            <person name="Haft D.R."/>
            <person name="McCorrison J."/>
            <person name="Torralba M."/>
            <person name="Gillis M."/>
            <person name="Haft D.H."/>
            <person name="Methe B."/>
            <person name="Sutton G."/>
            <person name="Nelson K.E."/>
        </authorList>
    </citation>
    <scope>NUCLEOTIDE SEQUENCE [LARGE SCALE GENOMIC DNA]</scope>
    <source>
        <strain evidence="1 2">F0195</strain>
    </source>
</reference>
<dbReference type="EMBL" id="AWEZ01000060">
    <property type="protein sequence ID" value="ERL07145.1"/>
    <property type="molecule type" value="Genomic_DNA"/>
</dbReference>
<accession>U2TL14</accession>
<organism evidence="1 2">
    <name type="scientific">Olsenella profusa F0195</name>
    <dbReference type="NCBI Taxonomy" id="1125712"/>
    <lineage>
        <taxon>Bacteria</taxon>
        <taxon>Bacillati</taxon>
        <taxon>Actinomycetota</taxon>
        <taxon>Coriobacteriia</taxon>
        <taxon>Coriobacteriales</taxon>
        <taxon>Atopobiaceae</taxon>
        <taxon>Olsenella</taxon>
    </lineage>
</organism>
<evidence type="ECO:0000313" key="1">
    <source>
        <dbReference type="EMBL" id="ERL07145.1"/>
    </source>
</evidence>
<dbReference type="AlphaFoldDB" id="U2TL14"/>
<protein>
    <submittedName>
        <fullName evidence="1">Uncharacterized protein</fullName>
    </submittedName>
</protein>
<dbReference type="PATRIC" id="fig|1125712.3.peg.1721"/>
<proteinExistence type="predicted"/>